<evidence type="ECO:0000256" key="6">
    <source>
        <dbReference type="ARBA" id="ARBA00022927"/>
    </source>
</evidence>
<proteinExistence type="predicted"/>
<evidence type="ECO:0000256" key="3">
    <source>
        <dbReference type="ARBA" id="ARBA00022448"/>
    </source>
</evidence>
<dbReference type="EMBL" id="PVWP01000002">
    <property type="protein sequence ID" value="PSB38638.1"/>
    <property type="molecule type" value="Genomic_DNA"/>
</dbReference>
<keyword evidence="9 10" id="KW-0472">Membrane</keyword>
<evidence type="ECO:0000256" key="5">
    <source>
        <dbReference type="ARBA" id="ARBA00022692"/>
    </source>
</evidence>
<dbReference type="Gene3D" id="1.20.1640.10">
    <property type="entry name" value="Multidrug efflux transporter AcrB transmembrane domain"/>
    <property type="match status" value="1"/>
</dbReference>
<gene>
    <name evidence="12" type="ORF">C7B81_03515</name>
</gene>
<dbReference type="Proteomes" id="UP000238218">
    <property type="component" value="Unassembled WGS sequence"/>
</dbReference>
<evidence type="ECO:0000256" key="2">
    <source>
        <dbReference type="ARBA" id="ARBA00015792"/>
    </source>
</evidence>
<dbReference type="InterPro" id="IPR048634">
    <property type="entry name" value="SecD_SecF_C"/>
</dbReference>
<keyword evidence="13" id="KW-1185">Reference proteome</keyword>
<dbReference type="InterPro" id="IPR022645">
    <property type="entry name" value="SecD/SecF_bac"/>
</dbReference>
<organism evidence="12 13">
    <name type="scientific">Aphanothece cf. minutissima CCALA 015</name>
    <dbReference type="NCBI Taxonomy" id="2107695"/>
    <lineage>
        <taxon>Bacteria</taxon>
        <taxon>Bacillati</taxon>
        <taxon>Cyanobacteriota</taxon>
        <taxon>Cyanophyceae</taxon>
        <taxon>Oscillatoriophycideae</taxon>
        <taxon>Chroococcales</taxon>
        <taxon>Aphanothecaceae</taxon>
        <taxon>Aphanothece</taxon>
    </lineage>
</organism>
<evidence type="ECO:0000256" key="10">
    <source>
        <dbReference type="SAM" id="Phobius"/>
    </source>
</evidence>
<name>A0ABX5FD08_9CHRO</name>
<comment type="caution">
    <text evidence="12">The sequence shown here is derived from an EMBL/GenBank/DDBJ whole genome shotgun (WGS) entry which is preliminary data.</text>
</comment>
<protein>
    <recommendedName>
        <fullName evidence="2">Protein translocase subunit SecF</fullName>
    </recommendedName>
</protein>
<keyword evidence="6" id="KW-0653">Protein transport</keyword>
<keyword evidence="3" id="KW-0813">Transport</keyword>
<evidence type="ECO:0000313" key="13">
    <source>
        <dbReference type="Proteomes" id="UP000238218"/>
    </source>
</evidence>
<evidence type="ECO:0000256" key="9">
    <source>
        <dbReference type="ARBA" id="ARBA00023136"/>
    </source>
</evidence>
<dbReference type="Pfam" id="PF02355">
    <property type="entry name" value="SecD_SecF_C"/>
    <property type="match status" value="1"/>
</dbReference>
<evidence type="ECO:0000256" key="1">
    <source>
        <dbReference type="ARBA" id="ARBA00004651"/>
    </source>
</evidence>
<keyword evidence="8" id="KW-0811">Translocation</keyword>
<accession>A0ABX5FD08</accession>
<dbReference type="InterPro" id="IPR022813">
    <property type="entry name" value="SecD/SecF_arch_bac"/>
</dbReference>
<evidence type="ECO:0000256" key="7">
    <source>
        <dbReference type="ARBA" id="ARBA00022989"/>
    </source>
</evidence>
<feature type="transmembrane region" description="Helical" evidence="10">
    <location>
        <begin position="296"/>
        <end position="314"/>
    </location>
</feature>
<feature type="transmembrane region" description="Helical" evidence="10">
    <location>
        <begin position="271"/>
        <end position="290"/>
    </location>
</feature>
<evidence type="ECO:0000256" key="4">
    <source>
        <dbReference type="ARBA" id="ARBA00022475"/>
    </source>
</evidence>
<comment type="subcellular location">
    <subcellularLocation>
        <location evidence="1">Cell membrane</location>
        <topology evidence="1">Multi-pass membrane protein</topology>
    </subcellularLocation>
</comment>
<dbReference type="RefSeq" id="WP_106219918.1">
    <property type="nucleotide sequence ID" value="NZ_PVWP01000002.1"/>
</dbReference>
<dbReference type="SUPFAM" id="SSF82866">
    <property type="entry name" value="Multidrug efflux transporter AcrB transmembrane domain"/>
    <property type="match status" value="1"/>
</dbReference>
<evidence type="ECO:0000313" key="12">
    <source>
        <dbReference type="EMBL" id="PSB38638.1"/>
    </source>
</evidence>
<dbReference type="InterPro" id="IPR022646">
    <property type="entry name" value="SecD/SecF_CS"/>
</dbReference>
<dbReference type="PANTHER" id="PTHR30081:SF8">
    <property type="entry name" value="PROTEIN TRANSLOCASE SUBUNIT SECF"/>
    <property type="match status" value="1"/>
</dbReference>
<keyword evidence="4" id="KW-1003">Cell membrane</keyword>
<reference evidence="12 13" key="1">
    <citation type="submission" date="2018-03" db="EMBL/GenBank/DDBJ databases">
        <title>The ancient ancestry and fast evolution of plastids.</title>
        <authorList>
            <person name="Moore K.R."/>
            <person name="Magnabosco C."/>
            <person name="Momper L."/>
            <person name="Gold D.A."/>
            <person name="Bosak T."/>
            <person name="Fournier G.P."/>
        </authorList>
    </citation>
    <scope>NUCLEOTIDE SEQUENCE [LARGE SCALE GENOMIC DNA]</scope>
    <source>
        <strain evidence="12 13">CCALA 015</strain>
    </source>
</reference>
<feature type="domain" description="Protein export membrane protein SecD/SecF C-terminal" evidence="11">
    <location>
        <begin position="138"/>
        <end position="314"/>
    </location>
</feature>
<dbReference type="Pfam" id="PF07549">
    <property type="entry name" value="Sec_GG"/>
    <property type="match status" value="1"/>
</dbReference>
<dbReference type="PRINTS" id="PR01755">
    <property type="entry name" value="SECFTRNLCASE"/>
</dbReference>
<dbReference type="PANTHER" id="PTHR30081">
    <property type="entry name" value="PROTEIN-EXPORT MEMBRANE PROTEIN SEC"/>
    <property type="match status" value="1"/>
</dbReference>
<feature type="transmembrane region" description="Helical" evidence="10">
    <location>
        <begin position="153"/>
        <end position="172"/>
    </location>
</feature>
<dbReference type="InterPro" id="IPR005665">
    <property type="entry name" value="SecF_bac"/>
</dbReference>
<evidence type="ECO:0000256" key="8">
    <source>
        <dbReference type="ARBA" id="ARBA00023010"/>
    </source>
</evidence>
<feature type="transmembrane region" description="Helical" evidence="10">
    <location>
        <begin position="179"/>
        <end position="201"/>
    </location>
</feature>
<dbReference type="NCBIfam" id="TIGR00966">
    <property type="entry name" value="transloc_SecF"/>
    <property type="match status" value="1"/>
</dbReference>
<feature type="transmembrane region" description="Helical" evidence="10">
    <location>
        <begin position="213"/>
        <end position="233"/>
    </location>
</feature>
<evidence type="ECO:0000259" key="11">
    <source>
        <dbReference type="Pfam" id="PF02355"/>
    </source>
</evidence>
<keyword evidence="7 10" id="KW-1133">Transmembrane helix</keyword>
<keyword evidence="5 10" id="KW-0812">Transmembrane</keyword>
<sequence length="317" mass="33523">MTSVPSPRFRINRHRRLAWLGSGLACGLSLLGLALCWLNPAIGAPLRPGLDFTGGTQVQVERDCSPCKAVTPAEVRQGLSRLTLPAPEGERPPSLGSASVQVLDGGRSLLLRLPALDADQSTALVGDLAARFGPLRSSGTSVNTIGPTLGSRLLRGSLISLLVSFVAISAYITFSYSGIFAGLALLCLAHDVLITCGLFAWLGLLQGIEVDSLFAVSLITIAGYSVNDTVVVYDRIREQRRTLGELPLVDQVDVAVDATLTRSLYTSFTTLLPLVALIFFGGSTLFWFAVALTVGIAVGSWSSIGLAPTLLPVFSKR</sequence>